<evidence type="ECO:0000256" key="4">
    <source>
        <dbReference type="ARBA" id="ARBA00022692"/>
    </source>
</evidence>
<dbReference type="GO" id="GO:0005886">
    <property type="term" value="C:plasma membrane"/>
    <property type="evidence" value="ECO:0007669"/>
    <property type="project" value="UniProtKB-SubCell"/>
</dbReference>
<evidence type="ECO:0000256" key="7">
    <source>
        <dbReference type="SAM" id="Phobius"/>
    </source>
</evidence>
<gene>
    <name evidence="9" type="ORF">GCM10010918_15120</name>
</gene>
<keyword evidence="4 7" id="KW-0812">Transmembrane</keyword>
<evidence type="ECO:0000256" key="5">
    <source>
        <dbReference type="ARBA" id="ARBA00022989"/>
    </source>
</evidence>
<dbReference type="InterPro" id="IPR023090">
    <property type="entry name" value="UPF0702_alpha/beta_dom_sf"/>
</dbReference>
<keyword evidence="5 7" id="KW-1133">Transmembrane helix</keyword>
<feature type="transmembrane region" description="Helical" evidence="7">
    <location>
        <begin position="59"/>
        <end position="79"/>
    </location>
</feature>
<comment type="caution">
    <text evidence="9">The sequence shown here is derived from an EMBL/GenBank/DDBJ whole genome shotgun (WGS) entry which is preliminary data.</text>
</comment>
<evidence type="ECO:0000256" key="6">
    <source>
        <dbReference type="ARBA" id="ARBA00023136"/>
    </source>
</evidence>
<dbReference type="Proteomes" id="UP000600247">
    <property type="component" value="Unassembled WGS sequence"/>
</dbReference>
<accession>A0A917LXK4</accession>
<keyword evidence="3" id="KW-1003">Cell membrane</keyword>
<comment type="subcellular location">
    <subcellularLocation>
        <location evidence="1">Cell membrane</location>
        <topology evidence="1">Multi-pass membrane protein</topology>
    </subcellularLocation>
</comment>
<evidence type="ECO:0000313" key="10">
    <source>
        <dbReference type="Proteomes" id="UP000600247"/>
    </source>
</evidence>
<feature type="transmembrane region" description="Helical" evidence="7">
    <location>
        <begin position="7"/>
        <end position="26"/>
    </location>
</feature>
<dbReference type="EMBL" id="BMHY01000002">
    <property type="protein sequence ID" value="GGG62390.1"/>
    <property type="molecule type" value="Genomic_DNA"/>
</dbReference>
<evidence type="ECO:0000256" key="2">
    <source>
        <dbReference type="ARBA" id="ARBA00006448"/>
    </source>
</evidence>
<evidence type="ECO:0000256" key="1">
    <source>
        <dbReference type="ARBA" id="ARBA00004651"/>
    </source>
</evidence>
<dbReference type="InterPro" id="IPR007353">
    <property type="entry name" value="DUF421"/>
</dbReference>
<keyword evidence="10" id="KW-1185">Reference proteome</keyword>
<evidence type="ECO:0000256" key="3">
    <source>
        <dbReference type="ARBA" id="ARBA00022475"/>
    </source>
</evidence>
<organism evidence="9 10">
    <name type="scientific">Paenibacillus radicis</name>
    <name type="common">ex Gao et al. 2016</name>
    <dbReference type="NCBI Taxonomy" id="1737354"/>
    <lineage>
        <taxon>Bacteria</taxon>
        <taxon>Bacillati</taxon>
        <taxon>Bacillota</taxon>
        <taxon>Bacilli</taxon>
        <taxon>Bacillales</taxon>
        <taxon>Paenibacillaceae</taxon>
        <taxon>Paenibacillus</taxon>
    </lineage>
</organism>
<sequence length="285" mass="32759">MPDWLEISLRTLSSVVILFIITKLLGKRQISQLSLFEYITGITMGNIAAYISLDLDNDWYLGIVSLAVWVGISVAMEFITLKSKSIRDVVDGRGTVLIDKGVLLRKNMRKERITLDEMLEQLRKKDVYRVADVEFAIMEQSGEINVMLKKEHQPLTPDMLGWRLPQTIEPQTVVMDGHAVDRSLEVAGKDRNWLKRELEKQKVKMEEVFLAQIDSQGELAIQTGTESKAHNPSTKPKDQIAELLKQYEDELYMLERFAMNEDDKLDYRDAINKLKTAMHFYPPPS</sequence>
<dbReference type="PANTHER" id="PTHR34582:SF7">
    <property type="entry name" value="UPF0702 TRANSMEMBRANE PROTEIN YDFS"/>
    <property type="match status" value="1"/>
</dbReference>
<protein>
    <recommendedName>
        <fullName evidence="8">YetF C-terminal domain-containing protein</fullName>
    </recommendedName>
</protein>
<proteinExistence type="inferred from homology"/>
<dbReference type="PANTHER" id="PTHR34582">
    <property type="entry name" value="UPF0702 TRANSMEMBRANE PROTEIN YCAP"/>
    <property type="match status" value="1"/>
</dbReference>
<dbReference type="AlphaFoldDB" id="A0A917LXK4"/>
<reference evidence="9 10" key="1">
    <citation type="journal article" date="2014" name="Int. J. Syst. Evol. Microbiol.">
        <title>Complete genome sequence of Corynebacterium casei LMG S-19264T (=DSM 44701T), isolated from a smear-ripened cheese.</title>
        <authorList>
            <consortium name="US DOE Joint Genome Institute (JGI-PGF)"/>
            <person name="Walter F."/>
            <person name="Albersmeier A."/>
            <person name="Kalinowski J."/>
            <person name="Ruckert C."/>
        </authorList>
    </citation>
    <scope>NUCLEOTIDE SEQUENCE [LARGE SCALE GENOMIC DNA]</scope>
    <source>
        <strain evidence="9 10">CGMCC 1.15286</strain>
    </source>
</reference>
<feature type="transmembrane region" description="Helical" evidence="7">
    <location>
        <begin position="33"/>
        <end position="53"/>
    </location>
</feature>
<evidence type="ECO:0000313" key="9">
    <source>
        <dbReference type="EMBL" id="GGG62390.1"/>
    </source>
</evidence>
<dbReference type="Pfam" id="PF04239">
    <property type="entry name" value="DUF421"/>
    <property type="match status" value="1"/>
</dbReference>
<keyword evidence="6 7" id="KW-0472">Membrane</keyword>
<feature type="domain" description="YetF C-terminal" evidence="8">
    <location>
        <begin position="82"/>
        <end position="213"/>
    </location>
</feature>
<dbReference type="RefSeq" id="WP_188888303.1">
    <property type="nucleotide sequence ID" value="NZ_BMHY01000002.1"/>
</dbReference>
<name>A0A917LXK4_9BACL</name>
<dbReference type="Gene3D" id="3.30.240.20">
    <property type="entry name" value="bsu07140 like domains"/>
    <property type="match status" value="2"/>
</dbReference>
<comment type="similarity">
    <text evidence="2">Belongs to the UPF0702 family.</text>
</comment>
<evidence type="ECO:0000259" key="8">
    <source>
        <dbReference type="Pfam" id="PF04239"/>
    </source>
</evidence>